<dbReference type="RefSeq" id="WP_096653555.1">
    <property type="nucleotide sequence ID" value="NZ_NWUX01000019.1"/>
</dbReference>
<dbReference type="PROSITE" id="PS00552">
    <property type="entry name" value="HTH_MERR_1"/>
    <property type="match status" value="1"/>
</dbReference>
<dbReference type="InterPro" id="IPR009061">
    <property type="entry name" value="DNA-bd_dom_put_sf"/>
</dbReference>
<dbReference type="PANTHER" id="PTHR30204">
    <property type="entry name" value="REDOX-CYCLING DRUG-SENSING TRANSCRIPTIONAL ACTIVATOR SOXR"/>
    <property type="match status" value="1"/>
</dbReference>
<dbReference type="SMART" id="SM00422">
    <property type="entry name" value="HTH_MERR"/>
    <property type="match status" value="1"/>
</dbReference>
<dbReference type="GO" id="GO:0003677">
    <property type="term" value="F:DNA binding"/>
    <property type="evidence" value="ECO:0007669"/>
    <property type="project" value="UniProtKB-KW"/>
</dbReference>
<dbReference type="GO" id="GO:0003700">
    <property type="term" value="F:DNA-binding transcription factor activity"/>
    <property type="evidence" value="ECO:0007669"/>
    <property type="project" value="InterPro"/>
</dbReference>
<dbReference type="CDD" id="cd01282">
    <property type="entry name" value="HTH_MerR-like_sg3"/>
    <property type="match status" value="1"/>
</dbReference>
<gene>
    <name evidence="3" type="ORF">CPA45_16985</name>
</gene>
<evidence type="ECO:0000313" key="3">
    <source>
        <dbReference type="EMBL" id="PCF94405.1"/>
    </source>
</evidence>
<organism evidence="3 4">
    <name type="scientific">Vreelandella nigrificans</name>
    <dbReference type="NCBI Taxonomy" id="2042704"/>
    <lineage>
        <taxon>Bacteria</taxon>
        <taxon>Pseudomonadati</taxon>
        <taxon>Pseudomonadota</taxon>
        <taxon>Gammaproteobacteria</taxon>
        <taxon>Oceanospirillales</taxon>
        <taxon>Halomonadaceae</taxon>
        <taxon>Vreelandella</taxon>
    </lineage>
</organism>
<dbReference type="AlphaFoldDB" id="A0A2A4HJN0"/>
<protein>
    <submittedName>
        <fullName evidence="3">MerR family transcriptional regulator</fullName>
    </submittedName>
</protein>
<dbReference type="EMBL" id="NWUX01000019">
    <property type="protein sequence ID" value="PCF94405.1"/>
    <property type="molecule type" value="Genomic_DNA"/>
</dbReference>
<feature type="domain" description="HTH merR-type" evidence="2">
    <location>
        <begin position="1"/>
        <end position="68"/>
    </location>
</feature>
<keyword evidence="1" id="KW-0238">DNA-binding</keyword>
<proteinExistence type="predicted"/>
<evidence type="ECO:0000259" key="2">
    <source>
        <dbReference type="PROSITE" id="PS50937"/>
    </source>
</evidence>
<dbReference type="Proteomes" id="UP000218677">
    <property type="component" value="Unassembled WGS sequence"/>
</dbReference>
<evidence type="ECO:0000256" key="1">
    <source>
        <dbReference type="ARBA" id="ARBA00023125"/>
    </source>
</evidence>
<evidence type="ECO:0000313" key="4">
    <source>
        <dbReference type="Proteomes" id="UP000218677"/>
    </source>
</evidence>
<dbReference type="InterPro" id="IPR000551">
    <property type="entry name" value="MerR-type_HTH_dom"/>
</dbReference>
<accession>A0A2A4HJN0</accession>
<comment type="caution">
    <text evidence="3">The sequence shown here is derived from an EMBL/GenBank/DDBJ whole genome shotgun (WGS) entry which is preliminary data.</text>
</comment>
<dbReference type="SUPFAM" id="SSF46955">
    <property type="entry name" value="Putative DNA-binding domain"/>
    <property type="match status" value="1"/>
</dbReference>
<keyword evidence="4" id="KW-1185">Reference proteome</keyword>
<dbReference type="OrthoDB" id="9808480at2"/>
<dbReference type="PROSITE" id="PS50937">
    <property type="entry name" value="HTH_MERR_2"/>
    <property type="match status" value="1"/>
</dbReference>
<reference evidence="4" key="1">
    <citation type="submission" date="2017-09" db="EMBL/GenBank/DDBJ databases">
        <authorList>
            <person name="Cho G.-S."/>
            <person name="Oguntoyinbo F.A."/>
            <person name="Cnockaert M."/>
            <person name="Kabisch J."/>
            <person name="Neve H."/>
            <person name="Bockelmann W."/>
            <person name="Wenning M."/>
            <person name="Franz C.M."/>
            <person name="Vandamme P."/>
        </authorList>
    </citation>
    <scope>NUCLEOTIDE SEQUENCE [LARGE SCALE GENOMIC DNA]</scope>
    <source>
        <strain evidence="4">MBT G8648</strain>
    </source>
</reference>
<dbReference type="Gene3D" id="1.10.1660.10">
    <property type="match status" value="1"/>
</dbReference>
<name>A0A2A4HJN0_9GAMM</name>
<sequence length="117" mass="13460">MKIGELSKRTSVSIRMLRYYEEVGLLKPERGVNGYRDYALDEVRTVERIKLLGSAGMTLATIQQFLPCVRGEVPVFEPCDELRNVLREQMDIADQKMVKLAQSRAILESFLSEVEHR</sequence>
<dbReference type="PANTHER" id="PTHR30204:SF92">
    <property type="entry name" value="HTH-TYPE TRANSCRIPTIONAL REGULATOR ZNTR"/>
    <property type="match status" value="1"/>
</dbReference>
<dbReference type="Pfam" id="PF13411">
    <property type="entry name" value="MerR_1"/>
    <property type="match status" value="1"/>
</dbReference>
<dbReference type="InterPro" id="IPR047057">
    <property type="entry name" value="MerR_fam"/>
</dbReference>